<feature type="domain" description="Fatty acid hydroxylase" evidence="5">
    <location>
        <begin position="9"/>
        <end position="136"/>
    </location>
</feature>
<dbReference type="RefSeq" id="WP_020893670.1">
    <property type="nucleotide sequence ID" value="NZ_BJYV01000021.1"/>
</dbReference>
<feature type="transmembrane region" description="Helical" evidence="4">
    <location>
        <begin position="73"/>
        <end position="91"/>
    </location>
</feature>
<keyword evidence="4" id="KW-0472">Membrane</keyword>
<name>A0A512CG97_9BACT</name>
<dbReference type="AlphaFoldDB" id="A0A512CG97"/>
<proteinExistence type="inferred from homology"/>
<sequence>MIYALFYILVGFVAMEFSGWFIHKYLMHGVLWKIHKTHHSHSKNFFELNDLFSFLFASVAIALIFFGVSTLDYRFWIGLGITLYGLSYFILHDILIHRRVKLFTKPKGGYLAGIFKAHQAHHASRKKDGAVSFGLFIVPNKYFKKKVNE</sequence>
<dbReference type="EMBL" id="BJYV01000021">
    <property type="protein sequence ID" value="GEO23223.1"/>
    <property type="molecule type" value="Genomic_DNA"/>
</dbReference>
<dbReference type="Pfam" id="PF04116">
    <property type="entry name" value="FA_hydroxylase"/>
    <property type="match status" value="1"/>
</dbReference>
<dbReference type="GO" id="GO:0016123">
    <property type="term" value="P:xanthophyll biosynthetic process"/>
    <property type="evidence" value="ECO:0007669"/>
    <property type="project" value="TreeGrafter"/>
</dbReference>
<evidence type="ECO:0000256" key="3">
    <source>
        <dbReference type="ARBA" id="ARBA00023002"/>
    </source>
</evidence>
<evidence type="ECO:0000259" key="5">
    <source>
        <dbReference type="Pfam" id="PF04116"/>
    </source>
</evidence>
<evidence type="ECO:0000256" key="2">
    <source>
        <dbReference type="ARBA" id="ARBA00022746"/>
    </source>
</evidence>
<keyword evidence="4" id="KW-1133">Transmembrane helix</keyword>
<dbReference type="GO" id="GO:0016119">
    <property type="term" value="P:carotene metabolic process"/>
    <property type="evidence" value="ECO:0007669"/>
    <property type="project" value="TreeGrafter"/>
</dbReference>
<evidence type="ECO:0000256" key="1">
    <source>
        <dbReference type="ARBA" id="ARBA00009324"/>
    </source>
</evidence>
<evidence type="ECO:0000256" key="4">
    <source>
        <dbReference type="SAM" id="Phobius"/>
    </source>
</evidence>
<comment type="similarity">
    <text evidence="1">Belongs to the sterol desaturase family.</text>
</comment>
<dbReference type="PANTHER" id="PTHR31899">
    <property type="entry name" value="BETA-CAROTENE 3-HYDROXYLASE 1, CHLOROPLASTIC"/>
    <property type="match status" value="1"/>
</dbReference>
<reference evidence="6 7" key="1">
    <citation type="submission" date="2019-07" db="EMBL/GenBank/DDBJ databases">
        <title>Whole genome shotgun sequence of Cyclobacterium qasimii NBRC 106168.</title>
        <authorList>
            <person name="Hosoyama A."/>
            <person name="Uohara A."/>
            <person name="Ohji S."/>
            <person name="Ichikawa N."/>
        </authorList>
    </citation>
    <scope>NUCLEOTIDE SEQUENCE [LARGE SCALE GENOMIC DNA]</scope>
    <source>
        <strain evidence="6 7">NBRC 106168</strain>
    </source>
</reference>
<feature type="transmembrane region" description="Helical" evidence="4">
    <location>
        <begin position="6"/>
        <end position="27"/>
    </location>
</feature>
<dbReference type="InterPro" id="IPR045019">
    <property type="entry name" value="BETA-OHASE-like"/>
</dbReference>
<dbReference type="GO" id="GO:0010291">
    <property type="term" value="F:beta-carotene 3-hydroxylase activity"/>
    <property type="evidence" value="ECO:0007669"/>
    <property type="project" value="TreeGrafter"/>
</dbReference>
<keyword evidence="7" id="KW-1185">Reference proteome</keyword>
<organism evidence="6 7">
    <name type="scientific">Cyclobacterium qasimii</name>
    <dbReference type="NCBI Taxonomy" id="1350429"/>
    <lineage>
        <taxon>Bacteria</taxon>
        <taxon>Pseudomonadati</taxon>
        <taxon>Bacteroidota</taxon>
        <taxon>Cytophagia</taxon>
        <taxon>Cytophagales</taxon>
        <taxon>Cyclobacteriaceae</taxon>
        <taxon>Cyclobacterium</taxon>
    </lineage>
</organism>
<evidence type="ECO:0000313" key="7">
    <source>
        <dbReference type="Proteomes" id="UP000321301"/>
    </source>
</evidence>
<protein>
    <submittedName>
        <fullName evidence="6">Beta-carotene hydroxylase</fullName>
    </submittedName>
</protein>
<gene>
    <name evidence="6" type="primary">crtZ</name>
    <name evidence="6" type="ORF">CQA01_37570</name>
</gene>
<comment type="caution">
    <text evidence="6">The sequence shown here is derived from an EMBL/GenBank/DDBJ whole genome shotgun (WGS) entry which is preliminary data.</text>
</comment>
<keyword evidence="3" id="KW-0560">Oxidoreductase</keyword>
<evidence type="ECO:0000313" key="6">
    <source>
        <dbReference type="EMBL" id="GEO23223.1"/>
    </source>
</evidence>
<dbReference type="Proteomes" id="UP000321301">
    <property type="component" value="Unassembled WGS sequence"/>
</dbReference>
<accession>A0A512CG97</accession>
<dbReference type="GO" id="GO:0005506">
    <property type="term" value="F:iron ion binding"/>
    <property type="evidence" value="ECO:0007669"/>
    <property type="project" value="InterPro"/>
</dbReference>
<feature type="transmembrane region" description="Helical" evidence="4">
    <location>
        <begin position="48"/>
        <end position="67"/>
    </location>
</feature>
<dbReference type="InterPro" id="IPR006694">
    <property type="entry name" value="Fatty_acid_hydroxylase"/>
</dbReference>
<dbReference type="PANTHER" id="PTHR31899:SF9">
    <property type="entry name" value="BETA-CAROTENE 3-HYDROXYLASE 1, CHLOROPLASTIC"/>
    <property type="match status" value="1"/>
</dbReference>
<keyword evidence="2" id="KW-0125">Carotenoid biosynthesis</keyword>
<keyword evidence="4" id="KW-0812">Transmembrane</keyword>